<name>A0A4Q0VVH2_9BACI</name>
<dbReference type="AlphaFoldDB" id="A0A4Q0VVH2"/>
<sequence length="84" mass="9385">MSHYYNLCCQHKGKVVTIYEKCGKMHVGKIVHVDHQHVYIEPMTPGVSGYGWGFGGWGWGVRPWFPIALAAIGGFALGSAFFWI</sequence>
<evidence type="ECO:0000313" key="3">
    <source>
        <dbReference type="Proteomes" id="UP000290649"/>
    </source>
</evidence>
<gene>
    <name evidence="2" type="ORF">DS745_06685</name>
</gene>
<keyword evidence="3" id="KW-1185">Reference proteome</keyword>
<keyword evidence="1" id="KW-0812">Transmembrane</keyword>
<dbReference type="OrthoDB" id="2991597at2"/>
<organism evidence="2 3">
    <name type="scientific">Anaerobacillus alkaliphilus</name>
    <dbReference type="NCBI Taxonomy" id="1548597"/>
    <lineage>
        <taxon>Bacteria</taxon>
        <taxon>Bacillati</taxon>
        <taxon>Bacillota</taxon>
        <taxon>Bacilli</taxon>
        <taxon>Bacillales</taxon>
        <taxon>Bacillaceae</taxon>
        <taxon>Anaerobacillus</taxon>
    </lineage>
</organism>
<dbReference type="Proteomes" id="UP000290649">
    <property type="component" value="Unassembled WGS sequence"/>
</dbReference>
<accession>A0A4Q0VVH2</accession>
<dbReference type="EMBL" id="QOUX01000025">
    <property type="protein sequence ID" value="RXJ02385.1"/>
    <property type="molecule type" value="Genomic_DNA"/>
</dbReference>
<keyword evidence="1" id="KW-1133">Transmembrane helix</keyword>
<evidence type="ECO:0000256" key="1">
    <source>
        <dbReference type="SAM" id="Phobius"/>
    </source>
</evidence>
<keyword evidence="1" id="KW-0472">Membrane</keyword>
<comment type="caution">
    <text evidence="2">The sequence shown here is derived from an EMBL/GenBank/DDBJ whole genome shotgun (WGS) entry which is preliminary data.</text>
</comment>
<protein>
    <submittedName>
        <fullName evidence="2">Uncharacterized protein</fullName>
    </submittedName>
</protein>
<dbReference type="RefSeq" id="WP_129077489.1">
    <property type="nucleotide sequence ID" value="NZ_QOUX01000025.1"/>
</dbReference>
<feature type="transmembrane region" description="Helical" evidence="1">
    <location>
        <begin position="64"/>
        <end position="83"/>
    </location>
</feature>
<evidence type="ECO:0000313" key="2">
    <source>
        <dbReference type="EMBL" id="RXJ02385.1"/>
    </source>
</evidence>
<proteinExistence type="predicted"/>
<reference evidence="2 3" key="1">
    <citation type="journal article" date="2019" name="Int. J. Syst. Evol. Microbiol.">
        <title>Anaerobacillus alkaliphilus sp. nov., a novel alkaliphilic and moderately halophilic bacterium.</title>
        <authorList>
            <person name="Borsodi A.K."/>
            <person name="Aszalos J.M."/>
            <person name="Bihari P."/>
            <person name="Nagy I."/>
            <person name="Schumann P."/>
            <person name="Sproer C."/>
            <person name="Kovacs A.L."/>
            <person name="Boka K."/>
            <person name="Dobosy P."/>
            <person name="Ovari M."/>
            <person name="Szili-Kovacs T."/>
            <person name="Toth E."/>
        </authorList>
    </citation>
    <scope>NUCLEOTIDE SEQUENCE [LARGE SCALE GENOMIC DNA]</scope>
    <source>
        <strain evidence="2 3">B16-10</strain>
    </source>
</reference>